<dbReference type="STRING" id="938405.SAMN02927895_04272"/>
<feature type="compositionally biased region" description="Pro residues" evidence="1">
    <location>
        <begin position="181"/>
        <end position="190"/>
    </location>
</feature>
<dbReference type="Proteomes" id="UP000198925">
    <property type="component" value="Unassembled WGS sequence"/>
</dbReference>
<feature type="compositionally biased region" description="Pro residues" evidence="1">
    <location>
        <begin position="206"/>
        <end position="216"/>
    </location>
</feature>
<dbReference type="SUPFAM" id="SSF56784">
    <property type="entry name" value="HAD-like"/>
    <property type="match status" value="1"/>
</dbReference>
<feature type="compositionally biased region" description="Gly residues" evidence="1">
    <location>
        <begin position="194"/>
        <end position="204"/>
    </location>
</feature>
<gene>
    <name evidence="2" type="ORF">SAMN04487779_1004185</name>
</gene>
<sequence length="216" mass="23003">MTLYLDLDGVLADFDRGVQAVTGQRPEALPLKTMWTALAGAPRFFETLEMMEDARHLWEFCAPLRPTILTGLPRGAWAPEQKRRWVARVLGAHVPVITCMSHEKPRWSGPGHVLVDDRASAREGWERKGGQFVHHVSAERSIAALRALGFGGHPGAARTLGAEDSGGRDMTSGKDEDQAKPGPPMEPQPQQPSGTGGGAKGGPASGPVPGPVRPGG</sequence>
<keyword evidence="3" id="KW-1185">Reference proteome</keyword>
<dbReference type="RefSeq" id="WP_245704739.1">
    <property type="nucleotide sequence ID" value="NZ_FMZX01000004.1"/>
</dbReference>
<protein>
    <recommendedName>
        <fullName evidence="4">5' nucleotidase, deoxy (Pyrimidine), type C protein (NT5C)</fullName>
    </recommendedName>
</protein>
<dbReference type="Gene3D" id="3.40.50.1000">
    <property type="entry name" value="HAD superfamily/HAD-like"/>
    <property type="match status" value="1"/>
</dbReference>
<evidence type="ECO:0000313" key="2">
    <source>
        <dbReference type="EMBL" id="SDD09514.1"/>
    </source>
</evidence>
<dbReference type="Gene3D" id="1.10.40.40">
    <property type="entry name" value="Deoxyribonucleotidase, domain 2"/>
    <property type="match status" value="1"/>
</dbReference>
<feature type="compositionally biased region" description="Basic and acidic residues" evidence="1">
    <location>
        <begin position="165"/>
        <end position="179"/>
    </location>
</feature>
<organism evidence="2 3">
    <name type="scientific">Belnapia rosea</name>
    <dbReference type="NCBI Taxonomy" id="938405"/>
    <lineage>
        <taxon>Bacteria</taxon>
        <taxon>Pseudomonadati</taxon>
        <taxon>Pseudomonadota</taxon>
        <taxon>Alphaproteobacteria</taxon>
        <taxon>Acetobacterales</taxon>
        <taxon>Roseomonadaceae</taxon>
        <taxon>Belnapia</taxon>
    </lineage>
</organism>
<evidence type="ECO:0000313" key="3">
    <source>
        <dbReference type="Proteomes" id="UP000198925"/>
    </source>
</evidence>
<dbReference type="EMBL" id="FMZX01000004">
    <property type="protein sequence ID" value="SDD09514.1"/>
    <property type="molecule type" value="Genomic_DNA"/>
</dbReference>
<name>A0A1G6RYP1_9PROT</name>
<evidence type="ECO:0000256" key="1">
    <source>
        <dbReference type="SAM" id="MobiDB-lite"/>
    </source>
</evidence>
<accession>A0A1G6RYP1</accession>
<evidence type="ECO:0008006" key="4">
    <source>
        <dbReference type="Google" id="ProtNLM"/>
    </source>
</evidence>
<dbReference type="InterPro" id="IPR036412">
    <property type="entry name" value="HAD-like_sf"/>
</dbReference>
<reference evidence="2 3" key="1">
    <citation type="submission" date="2016-10" db="EMBL/GenBank/DDBJ databases">
        <authorList>
            <person name="de Groot N.N."/>
        </authorList>
    </citation>
    <scope>NUCLEOTIDE SEQUENCE [LARGE SCALE GENOMIC DNA]</scope>
    <source>
        <strain evidence="2 3">CPCC 100156</strain>
    </source>
</reference>
<proteinExistence type="predicted"/>
<dbReference type="InterPro" id="IPR023214">
    <property type="entry name" value="HAD_sf"/>
</dbReference>
<feature type="region of interest" description="Disordered" evidence="1">
    <location>
        <begin position="151"/>
        <end position="216"/>
    </location>
</feature>
<dbReference type="AlphaFoldDB" id="A0A1G6RYP1"/>